<evidence type="ECO:0000256" key="1">
    <source>
        <dbReference type="ARBA" id="ARBA00022741"/>
    </source>
</evidence>
<keyword evidence="4" id="KW-1185">Reference proteome</keyword>
<dbReference type="NCBIfam" id="TIGR00152">
    <property type="entry name" value="dephospho-CoA kinase"/>
    <property type="match status" value="1"/>
</dbReference>
<gene>
    <name evidence="3" type="ORF">PPROV_000513200</name>
</gene>
<dbReference type="GO" id="GO:0015937">
    <property type="term" value="P:coenzyme A biosynthetic process"/>
    <property type="evidence" value="ECO:0007669"/>
    <property type="project" value="InterPro"/>
</dbReference>
<evidence type="ECO:0000313" key="3">
    <source>
        <dbReference type="EMBL" id="GHP06387.1"/>
    </source>
</evidence>
<dbReference type="GO" id="GO:0004140">
    <property type="term" value="F:dephospho-CoA kinase activity"/>
    <property type="evidence" value="ECO:0007669"/>
    <property type="project" value="InterPro"/>
</dbReference>
<dbReference type="HAMAP" id="MF_00376">
    <property type="entry name" value="Dephospho_CoA_kinase"/>
    <property type="match status" value="1"/>
</dbReference>
<dbReference type="PANTHER" id="PTHR10695">
    <property type="entry name" value="DEPHOSPHO-COA KINASE-RELATED"/>
    <property type="match status" value="1"/>
</dbReference>
<name>A0A830HMW7_9CHLO</name>
<dbReference type="SUPFAM" id="SSF52540">
    <property type="entry name" value="P-loop containing nucleoside triphosphate hydrolases"/>
    <property type="match status" value="1"/>
</dbReference>
<dbReference type="Gene3D" id="3.40.50.300">
    <property type="entry name" value="P-loop containing nucleotide triphosphate hydrolases"/>
    <property type="match status" value="1"/>
</dbReference>
<proteinExistence type="inferred from homology"/>
<dbReference type="InterPro" id="IPR001977">
    <property type="entry name" value="Depp_CoAkinase"/>
</dbReference>
<dbReference type="EMBL" id="BNJQ01000012">
    <property type="protein sequence ID" value="GHP06387.1"/>
    <property type="molecule type" value="Genomic_DNA"/>
</dbReference>
<organism evidence="3 4">
    <name type="scientific">Pycnococcus provasolii</name>
    <dbReference type="NCBI Taxonomy" id="41880"/>
    <lineage>
        <taxon>Eukaryota</taxon>
        <taxon>Viridiplantae</taxon>
        <taxon>Chlorophyta</taxon>
        <taxon>Pseudoscourfieldiophyceae</taxon>
        <taxon>Pseudoscourfieldiales</taxon>
        <taxon>Pycnococcaceae</taxon>
        <taxon>Pycnococcus</taxon>
    </lineage>
</organism>
<keyword evidence="2" id="KW-0067">ATP-binding</keyword>
<reference evidence="3" key="1">
    <citation type="submission" date="2020-10" db="EMBL/GenBank/DDBJ databases">
        <title>Unveiling of a novel bifunctional photoreceptor, Dualchrome1, isolated from a cosmopolitan green alga.</title>
        <authorList>
            <person name="Suzuki S."/>
            <person name="Kawachi M."/>
        </authorList>
    </citation>
    <scope>NUCLEOTIDE SEQUENCE</scope>
    <source>
        <strain evidence="3">NIES 2893</strain>
    </source>
</reference>
<evidence type="ECO:0008006" key="5">
    <source>
        <dbReference type="Google" id="ProtNLM"/>
    </source>
</evidence>
<dbReference type="InterPro" id="IPR027417">
    <property type="entry name" value="P-loop_NTPase"/>
</dbReference>
<dbReference type="Proteomes" id="UP000660262">
    <property type="component" value="Unassembled WGS sequence"/>
</dbReference>
<dbReference type="PANTHER" id="PTHR10695:SF46">
    <property type="entry name" value="BIFUNCTIONAL COENZYME A SYNTHASE-RELATED"/>
    <property type="match status" value="1"/>
</dbReference>
<dbReference type="GO" id="GO:0005524">
    <property type="term" value="F:ATP binding"/>
    <property type="evidence" value="ECO:0007669"/>
    <property type="project" value="UniProtKB-KW"/>
</dbReference>
<evidence type="ECO:0000256" key="2">
    <source>
        <dbReference type="ARBA" id="ARBA00022840"/>
    </source>
</evidence>
<dbReference type="CDD" id="cd02022">
    <property type="entry name" value="DPCK"/>
    <property type="match status" value="1"/>
</dbReference>
<evidence type="ECO:0000313" key="4">
    <source>
        <dbReference type="Proteomes" id="UP000660262"/>
    </source>
</evidence>
<comment type="caution">
    <text evidence="3">The sequence shown here is derived from an EMBL/GenBank/DDBJ whole genome shotgun (WGS) entry which is preliminary data.</text>
</comment>
<dbReference type="Pfam" id="PF01121">
    <property type="entry name" value="CoaE"/>
    <property type="match status" value="1"/>
</dbReference>
<dbReference type="PROSITE" id="PS51219">
    <property type="entry name" value="DPCK"/>
    <property type="match status" value="1"/>
</dbReference>
<dbReference type="AlphaFoldDB" id="A0A830HMW7"/>
<protein>
    <recommendedName>
        <fullName evidence="5">Dephospho-CoA kinase</fullName>
    </recommendedName>
</protein>
<keyword evidence="1" id="KW-0547">Nucleotide-binding</keyword>
<sequence>MPAGLGGVCRQWQRNARASAWQLGTRAARSATHRTNTAAARAPAEHMSSQKPRVVGLTGSIGMGKSTVSAMFAARGVPVCDADAIVHELYASGGEAVPKVQALFPPGTDLLDADGGIDRRKLSPLVVGDGAKATLKQLEDIVHPLVTDRRKKFVEDNLRTSPFVIVDVPLLYETGGEKDCDAVVVVSTADAQVQRERVLARPNMTAEKLDAILKKQVPDEQKRSRADFVINTATSLADTEAQVDELVRRFTEAER</sequence>
<dbReference type="OrthoDB" id="247245at2759"/>
<accession>A0A830HMW7</accession>